<evidence type="ECO:0000313" key="4">
    <source>
        <dbReference type="Proteomes" id="UP000434582"/>
    </source>
</evidence>
<evidence type="ECO:0000256" key="1">
    <source>
        <dbReference type="SAM" id="SignalP"/>
    </source>
</evidence>
<dbReference type="Pfam" id="PF26390">
    <property type="entry name" value="MamS_MamX"/>
    <property type="match status" value="1"/>
</dbReference>
<proteinExistence type="predicted"/>
<keyword evidence="1" id="KW-0732">Signal</keyword>
<keyword evidence="4" id="KW-1185">Reference proteome</keyword>
<dbReference type="EMBL" id="WIVE01000020">
    <property type="protein sequence ID" value="MQX36503.1"/>
    <property type="molecule type" value="Genomic_DNA"/>
</dbReference>
<feature type="signal peptide" evidence="1">
    <location>
        <begin position="1"/>
        <end position="26"/>
    </location>
</feature>
<reference evidence="3 4" key="1">
    <citation type="submission" date="2019-10" db="EMBL/GenBank/DDBJ databases">
        <title>Draft whole-genome sequence of the purple nonsulfur photosynthetic bacterium Roseospira navarrensis DSM 15114.</title>
        <authorList>
            <person name="Kyndt J.A."/>
            <person name="Meyer T.E."/>
        </authorList>
    </citation>
    <scope>NUCLEOTIDE SEQUENCE [LARGE SCALE GENOMIC DNA]</scope>
    <source>
        <strain evidence="3 4">DSM 15114</strain>
    </source>
</reference>
<evidence type="ECO:0000313" key="3">
    <source>
        <dbReference type="EMBL" id="MQX36503.1"/>
    </source>
</evidence>
<dbReference type="AlphaFoldDB" id="A0A7X2D367"/>
<comment type="caution">
    <text evidence="3">The sequence shown here is derived from an EMBL/GenBank/DDBJ whole genome shotgun (WGS) entry which is preliminary data.</text>
</comment>
<dbReference type="RefSeq" id="WP_153343059.1">
    <property type="nucleotide sequence ID" value="NZ_WIVE01000020.1"/>
</dbReference>
<dbReference type="OrthoDB" id="7961020at2"/>
<protein>
    <recommendedName>
        <fullName evidence="2">Magnetosome protein MamS/MamX domain-containing protein</fullName>
    </recommendedName>
</protein>
<sequence length="183" mass="18801">MRRSSFVTLGLYTALAAATLAAPAAAQRGMGEAQGLTRQGATLPMTMLSGVVRDLKIDTCEQTTGRAVTGVHAIVETPDHGTVNLHLGPAVALEDLTAHLQPGEDLSAEAFRTDIMPADAFVARTVTVDGTTFELRGPTLRPHWAIGPGGGPKGGAGMGRGGGVGQGMGQGQGMGRSGRPCWW</sequence>
<dbReference type="InterPro" id="IPR058837">
    <property type="entry name" value="MamS_MamX_dom"/>
</dbReference>
<accession>A0A7X2D367</accession>
<gene>
    <name evidence="3" type="ORF">GHC57_08235</name>
</gene>
<feature type="chain" id="PRO_5031351458" description="Magnetosome protein MamS/MamX domain-containing protein" evidence="1">
    <location>
        <begin position="27"/>
        <end position="183"/>
    </location>
</feature>
<organism evidence="3 4">
    <name type="scientific">Roseospira navarrensis</name>
    <dbReference type="NCBI Taxonomy" id="140058"/>
    <lineage>
        <taxon>Bacteria</taxon>
        <taxon>Pseudomonadati</taxon>
        <taxon>Pseudomonadota</taxon>
        <taxon>Alphaproteobacteria</taxon>
        <taxon>Rhodospirillales</taxon>
        <taxon>Rhodospirillaceae</taxon>
        <taxon>Roseospira</taxon>
    </lineage>
</organism>
<evidence type="ECO:0000259" key="2">
    <source>
        <dbReference type="Pfam" id="PF26390"/>
    </source>
</evidence>
<feature type="domain" description="Magnetosome protein MamS/MamX" evidence="2">
    <location>
        <begin position="56"/>
        <end position="132"/>
    </location>
</feature>
<dbReference type="Proteomes" id="UP000434582">
    <property type="component" value="Unassembled WGS sequence"/>
</dbReference>
<name>A0A7X2D367_9PROT</name>